<evidence type="ECO:0000313" key="3">
    <source>
        <dbReference type="EMBL" id="MEI5907928.1"/>
    </source>
</evidence>
<keyword evidence="1" id="KW-0472">Membrane</keyword>
<feature type="domain" description="Beta-lactamase-related" evidence="2">
    <location>
        <begin position="38"/>
        <end position="355"/>
    </location>
</feature>
<dbReference type="Gene3D" id="3.40.710.10">
    <property type="entry name" value="DD-peptidase/beta-lactamase superfamily"/>
    <property type="match status" value="1"/>
</dbReference>
<feature type="transmembrane region" description="Helical" evidence="1">
    <location>
        <begin position="456"/>
        <end position="477"/>
    </location>
</feature>
<evidence type="ECO:0000259" key="2">
    <source>
        <dbReference type="Pfam" id="PF00144"/>
    </source>
</evidence>
<dbReference type="InterPro" id="IPR012338">
    <property type="entry name" value="Beta-lactam/transpept-like"/>
</dbReference>
<dbReference type="EMBL" id="JBBAXC010000010">
    <property type="protein sequence ID" value="MEI5907928.1"/>
    <property type="molecule type" value="Genomic_DNA"/>
</dbReference>
<keyword evidence="4" id="KW-1185">Reference proteome</keyword>
<evidence type="ECO:0000256" key="1">
    <source>
        <dbReference type="SAM" id="Phobius"/>
    </source>
</evidence>
<dbReference type="SUPFAM" id="SSF56601">
    <property type="entry name" value="beta-lactamase/transpeptidase-like"/>
    <property type="match status" value="1"/>
</dbReference>
<accession>A0ABU8HFU9</accession>
<dbReference type="GO" id="GO:0016787">
    <property type="term" value="F:hydrolase activity"/>
    <property type="evidence" value="ECO:0007669"/>
    <property type="project" value="UniProtKB-KW"/>
</dbReference>
<dbReference type="Proteomes" id="UP001312865">
    <property type="component" value="Unassembled WGS sequence"/>
</dbReference>
<name>A0ABU8HFU9_9BACI</name>
<evidence type="ECO:0000313" key="4">
    <source>
        <dbReference type="Proteomes" id="UP001312865"/>
    </source>
</evidence>
<reference evidence="3 4" key="1">
    <citation type="journal article" date="2018" name="J. Microbiol.">
        <title>Bacillus spongiae sp. nov., isolated from sponge of Jeju Island.</title>
        <authorList>
            <person name="Lee G.E."/>
            <person name="Im W.T."/>
            <person name="Park J.S."/>
        </authorList>
    </citation>
    <scope>NUCLEOTIDE SEQUENCE [LARGE SCALE GENOMIC DNA]</scope>
    <source>
        <strain evidence="3 4">135PIL107-10</strain>
    </source>
</reference>
<gene>
    <name evidence="3" type="ORF">WAK64_12765</name>
</gene>
<dbReference type="RefSeq" id="WP_336587372.1">
    <property type="nucleotide sequence ID" value="NZ_JBBAXC010000010.1"/>
</dbReference>
<feature type="transmembrane region" description="Helical" evidence="1">
    <location>
        <begin position="386"/>
        <end position="407"/>
    </location>
</feature>
<dbReference type="Pfam" id="PF00144">
    <property type="entry name" value="Beta-lactamase"/>
    <property type="match status" value="1"/>
</dbReference>
<dbReference type="PANTHER" id="PTHR46825:SF9">
    <property type="entry name" value="BETA-LACTAMASE-RELATED DOMAIN-CONTAINING PROTEIN"/>
    <property type="match status" value="1"/>
</dbReference>
<sequence>MRKIYRITAILLSSLFTFLLTCMPPSIIFAQQDLKSSIDSYVKTFLEEQKIPGASIALVHENEIFYVNEWGVTGETKTAVTTQTPFIIGSISKSFTGLAIMKLIEENLINLEDPIKNYMPWFTLKDRQPSSKITIKQLLTHTSGISTYTGLSIADKGTIHVGALKNEVKKFSKIGLSSQPGEKYQYSSANYLLLGALIEEVTNRPFSEYMEEHIFLPLKMKNASANEYSAIEKGYEGGFQSWFGYPFESTVAYDNMGASYGYMTASADDLIHYIQFISKQTTQDLLTDTSLDSYLSPLHNTRKDQSYGFGLRISDQGTDNEMIWHSGSTPDFHAEVFYMPETTWGGVILTNKNHILEEGSLPALKKGIISLVNGESPEPIPQYIPIIPFILLGMGLACIILSISVILKLKTGKLQYRLFWYISGITLILLSISAIPLFSFVAGVPWQSITVFAPDIAFLTKVLVLLIALNGLLFISVPVKQKIKFISIERRVKIEKAV</sequence>
<organism evidence="3 4">
    <name type="scientific">Bacillus spongiae</name>
    <dbReference type="NCBI Taxonomy" id="2683610"/>
    <lineage>
        <taxon>Bacteria</taxon>
        <taxon>Bacillati</taxon>
        <taxon>Bacillota</taxon>
        <taxon>Bacilli</taxon>
        <taxon>Bacillales</taxon>
        <taxon>Bacillaceae</taxon>
        <taxon>Bacillus</taxon>
    </lineage>
</organism>
<keyword evidence="3" id="KW-0378">Hydrolase</keyword>
<keyword evidence="1" id="KW-0812">Transmembrane</keyword>
<dbReference type="InterPro" id="IPR050491">
    <property type="entry name" value="AmpC-like"/>
</dbReference>
<comment type="caution">
    <text evidence="3">The sequence shown here is derived from an EMBL/GenBank/DDBJ whole genome shotgun (WGS) entry which is preliminary data.</text>
</comment>
<proteinExistence type="predicted"/>
<feature type="transmembrane region" description="Helical" evidence="1">
    <location>
        <begin position="419"/>
        <end position="444"/>
    </location>
</feature>
<dbReference type="EC" id="3.1.1.103" evidence="3"/>
<dbReference type="PANTHER" id="PTHR46825">
    <property type="entry name" value="D-ALANYL-D-ALANINE-CARBOXYPEPTIDASE/ENDOPEPTIDASE AMPH"/>
    <property type="match status" value="1"/>
</dbReference>
<protein>
    <submittedName>
        <fullName evidence="3">Serine hydrolase domain-containing protein</fullName>
        <ecNumber evidence="3">3.1.1.103</ecNumber>
    </submittedName>
</protein>
<keyword evidence="1" id="KW-1133">Transmembrane helix</keyword>
<dbReference type="InterPro" id="IPR001466">
    <property type="entry name" value="Beta-lactam-related"/>
</dbReference>